<proteinExistence type="predicted"/>
<feature type="transmembrane region" description="Helical" evidence="5">
    <location>
        <begin position="216"/>
        <end position="234"/>
    </location>
</feature>
<feature type="domain" description="O-antigen ligase-related" evidence="6">
    <location>
        <begin position="200"/>
        <end position="343"/>
    </location>
</feature>
<feature type="transmembrane region" description="Helical" evidence="5">
    <location>
        <begin position="103"/>
        <end position="119"/>
    </location>
</feature>
<gene>
    <name evidence="7" type="ORF">C8P66_109145</name>
</gene>
<dbReference type="InterPro" id="IPR007016">
    <property type="entry name" value="O-antigen_ligase-rel_domated"/>
</dbReference>
<dbReference type="OrthoDB" id="7284725at2"/>
<evidence type="ECO:0000256" key="4">
    <source>
        <dbReference type="ARBA" id="ARBA00023136"/>
    </source>
</evidence>
<dbReference type="Proteomes" id="UP000249688">
    <property type="component" value="Unassembled WGS sequence"/>
</dbReference>
<organism evidence="7 8">
    <name type="scientific">Humitalea rosea</name>
    <dbReference type="NCBI Taxonomy" id="990373"/>
    <lineage>
        <taxon>Bacteria</taxon>
        <taxon>Pseudomonadati</taxon>
        <taxon>Pseudomonadota</taxon>
        <taxon>Alphaproteobacteria</taxon>
        <taxon>Acetobacterales</taxon>
        <taxon>Roseomonadaceae</taxon>
        <taxon>Humitalea</taxon>
    </lineage>
</organism>
<keyword evidence="4 5" id="KW-0472">Membrane</keyword>
<reference evidence="7 8" key="1">
    <citation type="submission" date="2018-06" db="EMBL/GenBank/DDBJ databases">
        <title>Genomic Encyclopedia of Archaeal and Bacterial Type Strains, Phase II (KMG-II): from individual species to whole genera.</title>
        <authorList>
            <person name="Goeker M."/>
        </authorList>
    </citation>
    <scope>NUCLEOTIDE SEQUENCE [LARGE SCALE GENOMIC DNA]</scope>
    <source>
        <strain evidence="7 8">DSM 24525</strain>
    </source>
</reference>
<feature type="transmembrane region" description="Helical" evidence="5">
    <location>
        <begin position="69"/>
        <end position="91"/>
    </location>
</feature>
<evidence type="ECO:0000313" key="7">
    <source>
        <dbReference type="EMBL" id="PZW46648.1"/>
    </source>
</evidence>
<evidence type="ECO:0000256" key="1">
    <source>
        <dbReference type="ARBA" id="ARBA00004141"/>
    </source>
</evidence>
<comment type="subcellular location">
    <subcellularLocation>
        <location evidence="1">Membrane</location>
        <topology evidence="1">Multi-pass membrane protein</topology>
    </subcellularLocation>
</comment>
<protein>
    <recommendedName>
        <fullName evidence="6">O-antigen ligase-related domain-containing protein</fullName>
    </recommendedName>
</protein>
<feature type="transmembrane region" description="Helical" evidence="5">
    <location>
        <begin position="126"/>
        <end position="146"/>
    </location>
</feature>
<evidence type="ECO:0000256" key="5">
    <source>
        <dbReference type="SAM" id="Phobius"/>
    </source>
</evidence>
<sequence>MRPGRLAGWTPGLALAALPVAAMHFGGALKSAPPLASMPFDLTLVAGAVAIPALALLAAGRRWRLSRTLALPLAGAAGLWLWFTLAGLWSASRPMLAIKLPEMVVLGPAMLLAGLVIAADMRALRLFSAATLGIGVLVGAAVAWGLATGAVVLGGAVDARPDATRVQYQIAGLAIASAAALAAVGAVRRRGMWRLVWLGLALLLAVAALLPGGRAGLAGLALAATLAPAVWFWGRDQPRAALGWVVLAIGGGAAGLALLFLNPTTATGFRTLERFTSGGLDASARPWLWTEAMRVAGAASPIGVGTASFPIAAGFGEWRGRYPHNHLLEAMVEGGWPGLILWLSCFGGAVLVAALRLRRVAPLRAAQVAALALPVAVSALVSTDMGNRMVWLAAGLLLGLGVDSDADA</sequence>
<dbReference type="EMBL" id="QKYU01000009">
    <property type="protein sequence ID" value="PZW46648.1"/>
    <property type="molecule type" value="Genomic_DNA"/>
</dbReference>
<dbReference type="RefSeq" id="WP_146422788.1">
    <property type="nucleotide sequence ID" value="NZ_QKYU01000009.1"/>
</dbReference>
<keyword evidence="3 5" id="KW-1133">Transmembrane helix</keyword>
<feature type="transmembrane region" description="Helical" evidence="5">
    <location>
        <begin position="336"/>
        <end position="355"/>
    </location>
</feature>
<evidence type="ECO:0000313" key="8">
    <source>
        <dbReference type="Proteomes" id="UP000249688"/>
    </source>
</evidence>
<dbReference type="Pfam" id="PF04932">
    <property type="entry name" value="Wzy_C"/>
    <property type="match status" value="1"/>
</dbReference>
<feature type="transmembrane region" description="Helical" evidence="5">
    <location>
        <begin position="166"/>
        <end position="184"/>
    </location>
</feature>
<evidence type="ECO:0000256" key="3">
    <source>
        <dbReference type="ARBA" id="ARBA00022989"/>
    </source>
</evidence>
<evidence type="ECO:0000259" key="6">
    <source>
        <dbReference type="Pfam" id="PF04932"/>
    </source>
</evidence>
<keyword evidence="8" id="KW-1185">Reference proteome</keyword>
<feature type="transmembrane region" description="Helical" evidence="5">
    <location>
        <begin position="191"/>
        <end position="210"/>
    </location>
</feature>
<accession>A0A2W7IJ29</accession>
<dbReference type="AlphaFoldDB" id="A0A2W7IJ29"/>
<evidence type="ECO:0000256" key="2">
    <source>
        <dbReference type="ARBA" id="ARBA00022692"/>
    </source>
</evidence>
<comment type="caution">
    <text evidence="7">The sequence shown here is derived from an EMBL/GenBank/DDBJ whole genome shotgun (WGS) entry which is preliminary data.</text>
</comment>
<dbReference type="InterPro" id="IPR051533">
    <property type="entry name" value="WaaL-like"/>
</dbReference>
<keyword evidence="2 5" id="KW-0812">Transmembrane</keyword>
<feature type="transmembrane region" description="Helical" evidence="5">
    <location>
        <begin position="38"/>
        <end position="57"/>
    </location>
</feature>
<feature type="transmembrane region" description="Helical" evidence="5">
    <location>
        <begin position="241"/>
        <end position="261"/>
    </location>
</feature>
<name>A0A2W7IJ29_9PROT</name>
<dbReference type="PANTHER" id="PTHR37422:SF13">
    <property type="entry name" value="LIPOPOLYSACCHARIDE BIOSYNTHESIS PROTEIN PA4999-RELATED"/>
    <property type="match status" value="1"/>
</dbReference>
<dbReference type="GO" id="GO:0016020">
    <property type="term" value="C:membrane"/>
    <property type="evidence" value="ECO:0007669"/>
    <property type="project" value="UniProtKB-SubCell"/>
</dbReference>
<dbReference type="PANTHER" id="PTHR37422">
    <property type="entry name" value="TEICHURONIC ACID BIOSYNTHESIS PROTEIN TUAE"/>
    <property type="match status" value="1"/>
</dbReference>